<feature type="transmembrane region" description="Helical" evidence="1">
    <location>
        <begin position="153"/>
        <end position="175"/>
    </location>
</feature>
<name>A0A7W7BNU4_9MICO</name>
<keyword evidence="1" id="KW-1133">Transmembrane helix</keyword>
<keyword evidence="4" id="KW-1185">Reference proteome</keyword>
<keyword evidence="2" id="KW-0732">Signal</keyword>
<proteinExistence type="predicted"/>
<evidence type="ECO:0000313" key="4">
    <source>
        <dbReference type="Proteomes" id="UP000573729"/>
    </source>
</evidence>
<protein>
    <recommendedName>
        <fullName evidence="5">Cell wall protein</fullName>
    </recommendedName>
</protein>
<sequence length="184" mass="18277">MPRTPRLLVPALLGAAMLVAVPAAASASTIYPPVDACSADGSVSPGGVIVFACDDRTFGAEERVTITVTGENGANASFGMVRTEISTASTVRESDRDGALAPVEITLPSDARGVYNIAAVSPTSAGGTASAVIDASGEGGALPISGFDSNQLLGLWVGGGALLLAGVVIVGAAALRRHRANTDD</sequence>
<dbReference type="AlphaFoldDB" id="A0A7W7BNU4"/>
<feature type="signal peptide" evidence="2">
    <location>
        <begin position="1"/>
        <end position="27"/>
    </location>
</feature>
<gene>
    <name evidence="3" type="ORF">BKA24_000813</name>
</gene>
<evidence type="ECO:0008006" key="5">
    <source>
        <dbReference type="Google" id="ProtNLM"/>
    </source>
</evidence>
<keyword evidence="1" id="KW-0472">Membrane</keyword>
<comment type="caution">
    <text evidence="3">The sequence shown here is derived from an EMBL/GenBank/DDBJ whole genome shotgun (WGS) entry which is preliminary data.</text>
</comment>
<evidence type="ECO:0000313" key="3">
    <source>
        <dbReference type="EMBL" id="MBB4666104.1"/>
    </source>
</evidence>
<keyword evidence="1" id="KW-0812">Transmembrane</keyword>
<dbReference type="EMBL" id="JACHMD010000001">
    <property type="protein sequence ID" value="MBB4666104.1"/>
    <property type="molecule type" value="Genomic_DNA"/>
</dbReference>
<organism evidence="3 4">
    <name type="scientific">Microbacterium marinum</name>
    <dbReference type="NCBI Taxonomy" id="421115"/>
    <lineage>
        <taxon>Bacteria</taxon>
        <taxon>Bacillati</taxon>
        <taxon>Actinomycetota</taxon>
        <taxon>Actinomycetes</taxon>
        <taxon>Micrococcales</taxon>
        <taxon>Microbacteriaceae</taxon>
        <taxon>Microbacterium</taxon>
    </lineage>
</organism>
<feature type="chain" id="PRO_5038910120" description="Cell wall protein" evidence="2">
    <location>
        <begin position="28"/>
        <end position="184"/>
    </location>
</feature>
<evidence type="ECO:0000256" key="2">
    <source>
        <dbReference type="SAM" id="SignalP"/>
    </source>
</evidence>
<evidence type="ECO:0000256" key="1">
    <source>
        <dbReference type="SAM" id="Phobius"/>
    </source>
</evidence>
<dbReference type="Proteomes" id="UP000573729">
    <property type="component" value="Unassembled WGS sequence"/>
</dbReference>
<dbReference type="RefSeq" id="WP_184215426.1">
    <property type="nucleotide sequence ID" value="NZ_JACHMD010000001.1"/>
</dbReference>
<reference evidence="3 4" key="1">
    <citation type="submission" date="2020-08" db="EMBL/GenBank/DDBJ databases">
        <title>Sequencing the genomes of 1000 actinobacteria strains.</title>
        <authorList>
            <person name="Klenk H.-P."/>
        </authorList>
    </citation>
    <scope>NUCLEOTIDE SEQUENCE [LARGE SCALE GENOMIC DNA]</scope>
    <source>
        <strain evidence="3 4">DSM 24947</strain>
    </source>
</reference>
<accession>A0A7W7BNU4</accession>